<feature type="non-terminal residue" evidence="3">
    <location>
        <position position="262"/>
    </location>
</feature>
<dbReference type="InterPro" id="IPR025824">
    <property type="entry name" value="OB-fold_nuc-bd_dom"/>
</dbReference>
<evidence type="ECO:0000259" key="1">
    <source>
        <dbReference type="Pfam" id="PF02601"/>
    </source>
</evidence>
<dbReference type="Pfam" id="PF13742">
    <property type="entry name" value="tRNA_anti_2"/>
    <property type="match status" value="1"/>
</dbReference>
<dbReference type="InterPro" id="IPR003753">
    <property type="entry name" value="Exonuc_VII_L"/>
</dbReference>
<dbReference type="GO" id="GO:0003676">
    <property type="term" value="F:nucleic acid binding"/>
    <property type="evidence" value="ECO:0007669"/>
    <property type="project" value="InterPro"/>
</dbReference>
<evidence type="ECO:0000259" key="2">
    <source>
        <dbReference type="Pfam" id="PF13742"/>
    </source>
</evidence>
<dbReference type="OrthoDB" id="10067758at2759"/>
<dbReference type="CDD" id="cd04489">
    <property type="entry name" value="ExoVII_LU_OBF"/>
    <property type="match status" value="1"/>
</dbReference>
<name>A0A7R8X0W2_9CRUS</name>
<feature type="domain" description="Exonuclease VII large subunit C-terminal" evidence="1">
    <location>
        <begin position="105"/>
        <end position="261"/>
    </location>
</feature>
<dbReference type="PANTHER" id="PTHR30008:SF0">
    <property type="entry name" value="EXODEOXYRIBONUCLEASE 7 LARGE SUBUNIT"/>
    <property type="match status" value="1"/>
</dbReference>
<dbReference type="PANTHER" id="PTHR30008">
    <property type="entry name" value="EXODEOXYRIBONUCLEASE 7 LARGE SUBUNIT"/>
    <property type="match status" value="1"/>
</dbReference>
<dbReference type="AlphaFoldDB" id="A0A7R8X0W2"/>
<reference evidence="3" key="1">
    <citation type="submission" date="2020-11" db="EMBL/GenBank/DDBJ databases">
        <authorList>
            <person name="Tran Van P."/>
        </authorList>
    </citation>
    <scope>NUCLEOTIDE SEQUENCE</scope>
</reference>
<dbReference type="Pfam" id="PF02601">
    <property type="entry name" value="Exonuc_VII_L"/>
    <property type="match status" value="1"/>
</dbReference>
<sequence length="262" mass="29322">MLETRLGQVRFRGEISNFSRPSSGHMYFTLKDDAAQIRCALFKNRNLRLNFKPSNGIEVIATGIVSLYEQRGDYQMIVESLEEAGEGNLQREFDRLKQKLFGEGLFDASLKRPLPAFPREIALITSPTGAALQDICHVLQRRYPLLKVNLYPVAVQGENSEKQLINALLMADKNPKNELIVLSRGGGSIEDLWSFNSEKLVRLMVETRLPVVTGIGHEIDFTLADFASDHRAPTPSAAAELITPDGQSLLHTLMQVEARSER</sequence>
<dbReference type="GO" id="GO:0009318">
    <property type="term" value="C:exodeoxyribonuclease VII complex"/>
    <property type="evidence" value="ECO:0007669"/>
    <property type="project" value="InterPro"/>
</dbReference>
<proteinExistence type="inferred from homology"/>
<dbReference type="GO" id="GO:0008855">
    <property type="term" value="F:exodeoxyribonuclease VII activity"/>
    <property type="evidence" value="ECO:0007669"/>
    <property type="project" value="InterPro"/>
</dbReference>
<accession>A0A7R8X0W2</accession>
<organism evidence="3">
    <name type="scientific">Cyprideis torosa</name>
    <dbReference type="NCBI Taxonomy" id="163714"/>
    <lineage>
        <taxon>Eukaryota</taxon>
        <taxon>Metazoa</taxon>
        <taxon>Ecdysozoa</taxon>
        <taxon>Arthropoda</taxon>
        <taxon>Crustacea</taxon>
        <taxon>Oligostraca</taxon>
        <taxon>Ostracoda</taxon>
        <taxon>Podocopa</taxon>
        <taxon>Podocopida</taxon>
        <taxon>Cytherocopina</taxon>
        <taxon>Cytheroidea</taxon>
        <taxon>Cytherideidae</taxon>
        <taxon>Cyprideis</taxon>
    </lineage>
</organism>
<dbReference type="GO" id="GO:0006308">
    <property type="term" value="P:DNA catabolic process"/>
    <property type="evidence" value="ECO:0007669"/>
    <property type="project" value="InterPro"/>
</dbReference>
<protein>
    <submittedName>
        <fullName evidence="3">Uncharacterized protein</fullName>
    </submittedName>
</protein>
<dbReference type="EMBL" id="OB708218">
    <property type="protein sequence ID" value="CAD7238771.1"/>
    <property type="molecule type" value="Genomic_DNA"/>
</dbReference>
<feature type="domain" description="OB-fold nucleic acid binding" evidence="2">
    <location>
        <begin position="2"/>
        <end position="81"/>
    </location>
</feature>
<dbReference type="InterPro" id="IPR020579">
    <property type="entry name" value="Exonuc_VII_lsu_C"/>
</dbReference>
<dbReference type="HAMAP" id="MF_00378">
    <property type="entry name" value="Exonuc_7_L"/>
    <property type="match status" value="1"/>
</dbReference>
<evidence type="ECO:0000313" key="3">
    <source>
        <dbReference type="EMBL" id="CAD7238771.1"/>
    </source>
</evidence>
<dbReference type="NCBIfam" id="TIGR00237">
    <property type="entry name" value="xseA"/>
    <property type="match status" value="1"/>
</dbReference>
<gene>
    <name evidence="3" type="ORF">CTOB1V02_LOCUS16586</name>
</gene>